<dbReference type="Gene3D" id="1.10.630.10">
    <property type="entry name" value="Cytochrome P450"/>
    <property type="match status" value="1"/>
</dbReference>
<keyword evidence="3 6" id="KW-0479">Metal-binding</keyword>
<dbReference type="GO" id="GO:0020037">
    <property type="term" value="F:heme binding"/>
    <property type="evidence" value="ECO:0007669"/>
    <property type="project" value="InterPro"/>
</dbReference>
<dbReference type="OrthoDB" id="1470350at2759"/>
<dbReference type="Pfam" id="PF00067">
    <property type="entry name" value="p450"/>
    <property type="match status" value="1"/>
</dbReference>
<dbReference type="InterPro" id="IPR017972">
    <property type="entry name" value="Cyt_P450_CS"/>
</dbReference>
<comment type="caution">
    <text evidence="8">The sequence shown here is derived from an EMBL/GenBank/DDBJ whole genome shotgun (WGS) entry which is preliminary data.</text>
</comment>
<dbReference type="SUPFAM" id="SSF48264">
    <property type="entry name" value="Cytochrome P450"/>
    <property type="match status" value="1"/>
</dbReference>
<comment type="similarity">
    <text evidence="2 7">Belongs to the cytochrome P450 family.</text>
</comment>
<feature type="binding site" description="axial binding residue" evidence="6">
    <location>
        <position position="457"/>
    </location>
    <ligand>
        <name>heme</name>
        <dbReference type="ChEBI" id="CHEBI:30413"/>
    </ligand>
    <ligandPart>
        <name>Fe</name>
        <dbReference type="ChEBI" id="CHEBI:18248"/>
    </ligandPart>
</feature>
<dbReference type="AlphaFoldDB" id="A0A9P9JAP1"/>
<evidence type="ECO:0000256" key="6">
    <source>
        <dbReference type="PIRSR" id="PIRSR602403-1"/>
    </source>
</evidence>
<keyword evidence="9" id="KW-1185">Reference proteome</keyword>
<reference evidence="8" key="1">
    <citation type="journal article" date="2021" name="Nat. Commun.">
        <title>Genetic determinants of endophytism in the Arabidopsis root mycobiome.</title>
        <authorList>
            <person name="Mesny F."/>
            <person name="Miyauchi S."/>
            <person name="Thiergart T."/>
            <person name="Pickel B."/>
            <person name="Atanasova L."/>
            <person name="Karlsson M."/>
            <person name="Huettel B."/>
            <person name="Barry K.W."/>
            <person name="Haridas S."/>
            <person name="Chen C."/>
            <person name="Bauer D."/>
            <person name="Andreopoulos W."/>
            <person name="Pangilinan J."/>
            <person name="LaButti K."/>
            <person name="Riley R."/>
            <person name="Lipzen A."/>
            <person name="Clum A."/>
            <person name="Drula E."/>
            <person name="Henrissat B."/>
            <person name="Kohler A."/>
            <person name="Grigoriev I.V."/>
            <person name="Martin F.M."/>
            <person name="Hacquard S."/>
        </authorList>
    </citation>
    <scope>NUCLEOTIDE SEQUENCE</scope>
    <source>
        <strain evidence="8">MPI-CAGE-AT-0147</strain>
    </source>
</reference>
<keyword evidence="6 7" id="KW-0349">Heme</keyword>
<keyword evidence="7" id="KW-0560">Oxidoreductase</keyword>
<evidence type="ECO:0000313" key="8">
    <source>
        <dbReference type="EMBL" id="KAH7152650.1"/>
    </source>
</evidence>
<dbReference type="GO" id="GO:0016705">
    <property type="term" value="F:oxidoreductase activity, acting on paired donors, with incorporation or reduction of molecular oxygen"/>
    <property type="evidence" value="ECO:0007669"/>
    <property type="project" value="InterPro"/>
</dbReference>
<evidence type="ECO:0000256" key="4">
    <source>
        <dbReference type="ARBA" id="ARBA00023004"/>
    </source>
</evidence>
<keyword evidence="4 6" id="KW-0408">Iron</keyword>
<dbReference type="InterPro" id="IPR001128">
    <property type="entry name" value="Cyt_P450"/>
</dbReference>
<dbReference type="InterPro" id="IPR002403">
    <property type="entry name" value="Cyt_P450_E_grp-IV"/>
</dbReference>
<sequence>MERNVTAEPPGFLAFAVDNIKQSATGYLTVLGLIISMALFNKFLSPSIDGREPPPLRSSIPVIGHLIGMIRHQGGYFKILHDTARRQIATLPILNGKLYIIFDPAIIQAAYRNKRLCFMPFAVEFAQRELGFSDRALKILKETDLIPDFFAVIHPAMTGSHLHKMNANALNYVSKQLDGIGGGGDAFVVPNLFVWVRDLMTMATTEALYGPDNPFRGRPSLIQDVWDFERDLPMVLLNVFPSITARTAFYARGRVQAALGEYYEAEKDRHEDAAQIVKSRADVLRRYGIVGAEVGHFELALLHVGTANTIPTLFWFMAHIFTRPNLVQRLRDEALPVAHRSTNDEVTVDITTLDQQCPLLVNCYREAMRLSNKAVGNRRVLEDTTVSDGKGNSYLLKKGLNVQMSSEVLHNMKNVWGDNIQDFDPERFTDNGSKDSSQSERAKRLAFTPFGGGRHLCPGRNFAFAENLGLVTCLLLGFDVLPLDGDAADFKAPSMMRCSFAEAASKPENYGEGFGVQIKRREGWESTKWLFVS</sequence>
<organism evidence="8 9">
    <name type="scientific">Dactylonectria macrodidyma</name>
    <dbReference type="NCBI Taxonomy" id="307937"/>
    <lineage>
        <taxon>Eukaryota</taxon>
        <taxon>Fungi</taxon>
        <taxon>Dikarya</taxon>
        <taxon>Ascomycota</taxon>
        <taxon>Pezizomycotina</taxon>
        <taxon>Sordariomycetes</taxon>
        <taxon>Hypocreomycetidae</taxon>
        <taxon>Hypocreales</taxon>
        <taxon>Nectriaceae</taxon>
        <taxon>Dactylonectria</taxon>
    </lineage>
</organism>
<keyword evidence="5 7" id="KW-0503">Monooxygenase</keyword>
<dbReference type="PANTHER" id="PTHR47582:SF1">
    <property type="entry name" value="P450, PUTATIVE (EUROFUNG)-RELATED"/>
    <property type="match status" value="1"/>
</dbReference>
<evidence type="ECO:0000256" key="3">
    <source>
        <dbReference type="ARBA" id="ARBA00022723"/>
    </source>
</evidence>
<name>A0A9P9JAP1_9HYPO</name>
<protein>
    <submittedName>
        <fullName evidence="8">Cytochrome P450</fullName>
    </submittedName>
</protein>
<gene>
    <name evidence="8" type="ORF">EDB81DRAFT_686312</name>
</gene>
<dbReference type="InterPro" id="IPR036396">
    <property type="entry name" value="Cyt_P450_sf"/>
</dbReference>
<evidence type="ECO:0000256" key="5">
    <source>
        <dbReference type="ARBA" id="ARBA00023033"/>
    </source>
</evidence>
<dbReference type="GO" id="GO:0004497">
    <property type="term" value="F:monooxygenase activity"/>
    <property type="evidence" value="ECO:0007669"/>
    <property type="project" value="UniProtKB-KW"/>
</dbReference>
<dbReference type="InterPro" id="IPR053007">
    <property type="entry name" value="CYP450_monoxygenase_sec-met"/>
</dbReference>
<dbReference type="PANTHER" id="PTHR47582">
    <property type="entry name" value="P450, PUTATIVE (EUROFUNG)-RELATED"/>
    <property type="match status" value="1"/>
</dbReference>
<accession>A0A9P9JAP1</accession>
<evidence type="ECO:0000313" key="9">
    <source>
        <dbReference type="Proteomes" id="UP000738349"/>
    </source>
</evidence>
<dbReference type="PRINTS" id="PR00465">
    <property type="entry name" value="EP450IV"/>
</dbReference>
<dbReference type="PROSITE" id="PS00086">
    <property type="entry name" value="CYTOCHROME_P450"/>
    <property type="match status" value="1"/>
</dbReference>
<dbReference type="GO" id="GO:0005506">
    <property type="term" value="F:iron ion binding"/>
    <property type="evidence" value="ECO:0007669"/>
    <property type="project" value="InterPro"/>
</dbReference>
<comment type="cofactor">
    <cofactor evidence="1 6">
        <name>heme</name>
        <dbReference type="ChEBI" id="CHEBI:30413"/>
    </cofactor>
</comment>
<evidence type="ECO:0000256" key="2">
    <source>
        <dbReference type="ARBA" id="ARBA00010617"/>
    </source>
</evidence>
<evidence type="ECO:0000256" key="7">
    <source>
        <dbReference type="RuleBase" id="RU000461"/>
    </source>
</evidence>
<proteinExistence type="inferred from homology"/>
<evidence type="ECO:0000256" key="1">
    <source>
        <dbReference type="ARBA" id="ARBA00001971"/>
    </source>
</evidence>
<dbReference type="EMBL" id="JAGMUV010000006">
    <property type="protein sequence ID" value="KAH7152650.1"/>
    <property type="molecule type" value="Genomic_DNA"/>
</dbReference>
<dbReference type="Proteomes" id="UP000738349">
    <property type="component" value="Unassembled WGS sequence"/>
</dbReference>
<dbReference type="CDD" id="cd11040">
    <property type="entry name" value="CYP7_CYP8-like"/>
    <property type="match status" value="1"/>
</dbReference>